<dbReference type="Pfam" id="PF00069">
    <property type="entry name" value="Pkinase"/>
    <property type="match status" value="1"/>
</dbReference>
<sequence length="274" mass="31321">MTTQPQKLIEGIPSNIFENYEIMEEIGEGSFAKVKRAKNKKTEQFVAIKFIDKSKIQIHPTQIQALVREIDIMKKMKDPYIIELYEVYELKDKLCLVMELASGGELLNKILKCIYYSENDTQLLMKQLFQAINHMHSIGVAHRDLKLENILCVDDQPNSQIKVSDFGLSKIVEKKKKLSSFCGTPGYVAPEVLARNGYGFEGFGVIMYVLLCGYPPFYEENDALLFDQIQNGSFEFDSSVWDTISSNAKDLISHLLIVDPQKRLTAEQALKHPW</sequence>
<evidence type="ECO:0000256" key="6">
    <source>
        <dbReference type="PROSITE-ProRule" id="PRU10141"/>
    </source>
</evidence>
<name>A0A5J4VLQ1_9EUKA</name>
<dbReference type="PROSITE" id="PS50011">
    <property type="entry name" value="PROTEIN_KINASE_DOM"/>
    <property type="match status" value="1"/>
</dbReference>
<protein>
    <submittedName>
        <fullName evidence="9">Putative Calcium/calmodulin-dependent protein kinase type 1</fullName>
    </submittedName>
</protein>
<dbReference type="Gene3D" id="1.10.510.10">
    <property type="entry name" value="Transferase(Phosphotransferase) domain 1"/>
    <property type="match status" value="1"/>
</dbReference>
<organism evidence="9 10">
    <name type="scientific">Streblomastix strix</name>
    <dbReference type="NCBI Taxonomy" id="222440"/>
    <lineage>
        <taxon>Eukaryota</taxon>
        <taxon>Metamonada</taxon>
        <taxon>Preaxostyla</taxon>
        <taxon>Oxymonadida</taxon>
        <taxon>Streblomastigidae</taxon>
        <taxon>Streblomastix</taxon>
    </lineage>
</organism>
<keyword evidence="5 6" id="KW-0067">ATP-binding</keyword>
<comment type="similarity">
    <text evidence="7">Belongs to the protein kinase superfamily.</text>
</comment>
<evidence type="ECO:0000256" key="1">
    <source>
        <dbReference type="ARBA" id="ARBA00022527"/>
    </source>
</evidence>
<evidence type="ECO:0000313" key="9">
    <source>
        <dbReference type="EMBL" id="KAA6383354.1"/>
    </source>
</evidence>
<reference evidence="9 10" key="1">
    <citation type="submission" date="2019-03" db="EMBL/GenBank/DDBJ databases">
        <title>Single cell metagenomics reveals metabolic interactions within the superorganism composed of flagellate Streblomastix strix and complex community of Bacteroidetes bacteria on its surface.</title>
        <authorList>
            <person name="Treitli S.C."/>
            <person name="Kolisko M."/>
            <person name="Husnik F."/>
            <person name="Keeling P."/>
            <person name="Hampl V."/>
        </authorList>
    </citation>
    <scope>NUCLEOTIDE SEQUENCE [LARGE SCALE GENOMIC DNA]</scope>
    <source>
        <strain evidence="9">ST1C</strain>
    </source>
</reference>
<evidence type="ECO:0000256" key="3">
    <source>
        <dbReference type="ARBA" id="ARBA00022741"/>
    </source>
</evidence>
<dbReference type="Proteomes" id="UP000324800">
    <property type="component" value="Unassembled WGS sequence"/>
</dbReference>
<evidence type="ECO:0000259" key="8">
    <source>
        <dbReference type="PROSITE" id="PS50011"/>
    </source>
</evidence>
<evidence type="ECO:0000256" key="2">
    <source>
        <dbReference type="ARBA" id="ARBA00022679"/>
    </source>
</evidence>
<feature type="non-terminal residue" evidence="9">
    <location>
        <position position="274"/>
    </location>
</feature>
<dbReference type="InterPro" id="IPR011009">
    <property type="entry name" value="Kinase-like_dom_sf"/>
</dbReference>
<dbReference type="CDD" id="cd05117">
    <property type="entry name" value="STKc_CAMK"/>
    <property type="match status" value="1"/>
</dbReference>
<dbReference type="InterPro" id="IPR000719">
    <property type="entry name" value="Prot_kinase_dom"/>
</dbReference>
<evidence type="ECO:0000256" key="4">
    <source>
        <dbReference type="ARBA" id="ARBA00022777"/>
    </source>
</evidence>
<feature type="binding site" evidence="6">
    <location>
        <position position="49"/>
    </location>
    <ligand>
        <name>ATP</name>
        <dbReference type="ChEBI" id="CHEBI:30616"/>
    </ligand>
</feature>
<dbReference type="FunFam" id="3.30.200.20:FF:000003">
    <property type="entry name" value="Non-specific serine/threonine protein kinase"/>
    <property type="match status" value="1"/>
</dbReference>
<keyword evidence="1 7" id="KW-0723">Serine/threonine-protein kinase</keyword>
<dbReference type="PROSITE" id="PS00107">
    <property type="entry name" value="PROTEIN_KINASE_ATP"/>
    <property type="match status" value="1"/>
</dbReference>
<evidence type="ECO:0000256" key="7">
    <source>
        <dbReference type="RuleBase" id="RU000304"/>
    </source>
</evidence>
<dbReference type="GO" id="GO:0005524">
    <property type="term" value="F:ATP binding"/>
    <property type="evidence" value="ECO:0007669"/>
    <property type="project" value="UniProtKB-UniRule"/>
</dbReference>
<proteinExistence type="inferred from homology"/>
<dbReference type="AlphaFoldDB" id="A0A5J4VLQ1"/>
<keyword evidence="3 6" id="KW-0547">Nucleotide-binding</keyword>
<dbReference type="FunFam" id="1.10.510.10:FF:000571">
    <property type="entry name" value="Maternal embryonic leucine zipper kinase"/>
    <property type="match status" value="1"/>
</dbReference>
<dbReference type="InterPro" id="IPR008271">
    <property type="entry name" value="Ser/Thr_kinase_AS"/>
</dbReference>
<accession>A0A5J4VLQ1</accession>
<dbReference type="GO" id="GO:0004674">
    <property type="term" value="F:protein serine/threonine kinase activity"/>
    <property type="evidence" value="ECO:0007669"/>
    <property type="project" value="UniProtKB-KW"/>
</dbReference>
<keyword evidence="2" id="KW-0808">Transferase</keyword>
<dbReference type="InterPro" id="IPR017441">
    <property type="entry name" value="Protein_kinase_ATP_BS"/>
</dbReference>
<dbReference type="SUPFAM" id="SSF56112">
    <property type="entry name" value="Protein kinase-like (PK-like)"/>
    <property type="match status" value="1"/>
</dbReference>
<dbReference type="OrthoDB" id="40902at2759"/>
<dbReference type="EMBL" id="SNRW01006288">
    <property type="protein sequence ID" value="KAA6383354.1"/>
    <property type="molecule type" value="Genomic_DNA"/>
</dbReference>
<gene>
    <name evidence="9" type="ORF">EZS28_021118</name>
</gene>
<evidence type="ECO:0000256" key="5">
    <source>
        <dbReference type="ARBA" id="ARBA00022840"/>
    </source>
</evidence>
<keyword evidence="4 9" id="KW-0418">Kinase</keyword>
<dbReference type="PROSITE" id="PS00108">
    <property type="entry name" value="PROTEIN_KINASE_ST"/>
    <property type="match status" value="1"/>
</dbReference>
<dbReference type="SMART" id="SM00220">
    <property type="entry name" value="S_TKc"/>
    <property type="match status" value="1"/>
</dbReference>
<dbReference type="PANTHER" id="PTHR24347">
    <property type="entry name" value="SERINE/THREONINE-PROTEIN KINASE"/>
    <property type="match status" value="1"/>
</dbReference>
<comment type="caution">
    <text evidence="9">The sequence shown here is derived from an EMBL/GenBank/DDBJ whole genome shotgun (WGS) entry which is preliminary data.</text>
</comment>
<evidence type="ECO:0000313" key="10">
    <source>
        <dbReference type="Proteomes" id="UP000324800"/>
    </source>
</evidence>
<feature type="domain" description="Protein kinase" evidence="8">
    <location>
        <begin position="20"/>
        <end position="274"/>
    </location>
</feature>